<feature type="region of interest" description="Disordered" evidence="2">
    <location>
        <begin position="291"/>
        <end position="459"/>
    </location>
</feature>
<feature type="domain" description="CCHC-type" evidence="3">
    <location>
        <begin position="880"/>
        <end position="895"/>
    </location>
</feature>
<protein>
    <submittedName>
        <fullName evidence="4">Zinc finger CCHC domain-containing protein 2</fullName>
    </submittedName>
</protein>
<evidence type="ECO:0000313" key="4">
    <source>
        <dbReference type="EMBL" id="EFN76206.1"/>
    </source>
</evidence>
<evidence type="ECO:0000256" key="2">
    <source>
        <dbReference type="SAM" id="MobiDB-lite"/>
    </source>
</evidence>
<reference evidence="4 5" key="1">
    <citation type="journal article" date="2010" name="Science">
        <title>Genomic comparison of the ants Camponotus floridanus and Harpegnathos saltator.</title>
        <authorList>
            <person name="Bonasio R."/>
            <person name="Zhang G."/>
            <person name="Ye C."/>
            <person name="Mutti N.S."/>
            <person name="Fang X."/>
            <person name="Qin N."/>
            <person name="Donahue G."/>
            <person name="Yang P."/>
            <person name="Li Q."/>
            <person name="Li C."/>
            <person name="Zhang P."/>
            <person name="Huang Z."/>
            <person name="Berger S.L."/>
            <person name="Reinberg D."/>
            <person name="Wang J."/>
            <person name="Liebig J."/>
        </authorList>
    </citation>
    <scope>NUCLEOTIDE SEQUENCE [LARGE SCALE GENOMIC DNA]</scope>
    <source>
        <strain evidence="4 5">R22 G/1</strain>
    </source>
</reference>
<feature type="compositionally biased region" description="Gly residues" evidence="2">
    <location>
        <begin position="743"/>
        <end position="761"/>
    </location>
</feature>
<evidence type="ECO:0000259" key="3">
    <source>
        <dbReference type="PROSITE" id="PS50158"/>
    </source>
</evidence>
<keyword evidence="1" id="KW-0862">Zinc</keyword>
<dbReference type="Pfam" id="PF25479">
    <property type="entry name" value="Vts1"/>
    <property type="match status" value="1"/>
</dbReference>
<dbReference type="PANTHER" id="PTHR16195">
    <property type="entry name" value="ZINC FINGER CCHC DOMAIN CONTAINING PROTEIN"/>
    <property type="match status" value="1"/>
</dbReference>
<dbReference type="OMA" id="YHGEMAM"/>
<feature type="compositionally biased region" description="Low complexity" evidence="2">
    <location>
        <begin position="392"/>
        <end position="411"/>
    </location>
</feature>
<dbReference type="Proteomes" id="UP000008237">
    <property type="component" value="Unassembled WGS sequence"/>
</dbReference>
<accession>E2C793</accession>
<dbReference type="InterPro" id="IPR057327">
    <property type="entry name" value="Vts1_dom"/>
</dbReference>
<dbReference type="InParanoid" id="E2C793"/>
<dbReference type="InterPro" id="IPR001878">
    <property type="entry name" value="Znf_CCHC"/>
</dbReference>
<dbReference type="InterPro" id="IPR058599">
    <property type="entry name" value="PHAT_Smg/ZCCHC2-like"/>
</dbReference>
<dbReference type="PANTHER" id="PTHR16195:SF16">
    <property type="entry name" value="ZINC FINGER CCHC DOMAIN-CONTAINING PROTEIN 14"/>
    <property type="match status" value="1"/>
</dbReference>
<feature type="region of interest" description="Disordered" evidence="2">
    <location>
        <begin position="740"/>
        <end position="763"/>
    </location>
</feature>
<evidence type="ECO:0000256" key="1">
    <source>
        <dbReference type="PROSITE-ProRule" id="PRU00047"/>
    </source>
</evidence>
<dbReference type="GO" id="GO:0008270">
    <property type="term" value="F:zinc ion binding"/>
    <property type="evidence" value="ECO:0007669"/>
    <property type="project" value="UniProtKB-KW"/>
</dbReference>
<dbReference type="FunCoup" id="E2C793">
    <property type="interactions" value="7"/>
</dbReference>
<dbReference type="PROSITE" id="PS50158">
    <property type="entry name" value="ZF_CCHC"/>
    <property type="match status" value="1"/>
</dbReference>
<feature type="compositionally biased region" description="Low complexity" evidence="2">
    <location>
        <begin position="295"/>
        <end position="314"/>
    </location>
</feature>
<dbReference type="EMBL" id="GL453340">
    <property type="protein sequence ID" value="EFN76206.1"/>
    <property type="molecule type" value="Genomic_DNA"/>
</dbReference>
<dbReference type="Pfam" id="PF00098">
    <property type="entry name" value="zf-CCHC"/>
    <property type="match status" value="1"/>
</dbReference>
<gene>
    <name evidence="4" type="ORF">EAI_05601</name>
</gene>
<keyword evidence="5" id="KW-1185">Reference proteome</keyword>
<dbReference type="OrthoDB" id="6361509at2759"/>
<proteinExistence type="predicted"/>
<name>E2C793_HARSA</name>
<feature type="compositionally biased region" description="Low complexity" evidence="2">
    <location>
        <begin position="643"/>
        <end position="657"/>
    </location>
</feature>
<keyword evidence="1" id="KW-0479">Metal-binding</keyword>
<dbReference type="AlphaFoldDB" id="E2C793"/>
<keyword evidence="1" id="KW-0863">Zinc-finger</keyword>
<evidence type="ECO:0000313" key="5">
    <source>
        <dbReference type="Proteomes" id="UP000008237"/>
    </source>
</evidence>
<dbReference type="InterPro" id="IPR042344">
    <property type="entry name" value="ZCCHC14"/>
</dbReference>
<feature type="compositionally biased region" description="Low complexity" evidence="2">
    <location>
        <begin position="323"/>
        <end position="370"/>
    </location>
</feature>
<sequence>MVCKENVVSWFGNLSSYKRIDVMCTLLNMCLPFEVRYLGTCVEDIGKRDYNDLRDAEHHANSASELAELTTNSVTDKRTRRKLALYMALLHSCNYACAVILYKNLSNLDHQEITNLLNGTTFNNMDDQPLEELLLLYTMALNHPAFTYEQKSVFGNIFIKLQEEDARLNLSKINSFKQAQGCGPCMSTNERLMEPEIPGSCLMPPPPMQSYHGEMAMRNNAMVTGMPPGLTIPPPGLCLPATPEQIPMGAGGTTQYVHLGFPSVNHLPPWTGQVMMGNQLMYHTGDMLAYPPSPLVSRQSSPSQSRSPSRSNSPMGRGRTNANSRTSSTQVTQSTSNTMTTSSTTGSNSQTSISGSTITNSNNNSNNNNSLPPLPTLGVSRSLPSQQPPLLPSSRSIPLSITNSSSSFSRHNSVDNNNPSSALIPVSQQKQVPPPPRLRPSNSGDSLRDTLGKEMPNFKGNLQNLSREEIRRLSDEDLRDIGFTPNAVGQLRSIVKSQTTNGLNQIPADKKLDNASNTTHPIGEPIENEVVPGMEVLCDSNNTSAKSMPLQEQHPAMHHYHNHMATPNIRRYPAAMPSLVDPSQMQMYPAPPQMYTAQNAPCYACLTVPVAGMQNRYSRCNAQHVYCLAQLQALRLDSENSRHCSQSSSSDSTGSRSPPETPPAAPWVSGAGADNNNVVPPVTDHVNSAPVHSTTTAPPPPPPHVVPATQQTMQQTSVPPERQLTRKNPPVRATMRQKSQGMLNGGVGNGNGGGGGGGGGRPPSLPHCPTVPFPTPPSHSQLTYLPHGHFPAAIRSSTTGIYTNFLHGPSAARPAYPGAYQPNGGEMMYPYTGHPGASGSTPPPPPNAAVAATQVQASYMPPTPVVTYAAAVIPPTKISCYNCGSSNHLAVDCKDQTMEDITKKAQYRLDYTIMKQPGECPSSDK</sequence>
<feature type="region of interest" description="Disordered" evidence="2">
    <location>
        <begin position="638"/>
        <end position="708"/>
    </location>
</feature>
<organism evidence="5">
    <name type="scientific">Harpegnathos saltator</name>
    <name type="common">Jerdon's jumping ant</name>
    <dbReference type="NCBI Taxonomy" id="610380"/>
    <lineage>
        <taxon>Eukaryota</taxon>
        <taxon>Metazoa</taxon>
        <taxon>Ecdysozoa</taxon>
        <taxon>Arthropoda</taxon>
        <taxon>Hexapoda</taxon>
        <taxon>Insecta</taxon>
        <taxon>Pterygota</taxon>
        <taxon>Neoptera</taxon>
        <taxon>Endopterygota</taxon>
        <taxon>Hymenoptera</taxon>
        <taxon>Apocrita</taxon>
        <taxon>Aculeata</taxon>
        <taxon>Formicoidea</taxon>
        <taxon>Formicidae</taxon>
        <taxon>Ponerinae</taxon>
        <taxon>Ponerini</taxon>
        <taxon>Harpegnathos</taxon>
    </lineage>
</organism>
<dbReference type="Pfam" id="PF26034">
    <property type="entry name" value="PHAT_SMAUG"/>
    <property type="match status" value="1"/>
</dbReference>
<dbReference type="KEGG" id="hst:105190741"/>
<dbReference type="GO" id="GO:0003676">
    <property type="term" value="F:nucleic acid binding"/>
    <property type="evidence" value="ECO:0007669"/>
    <property type="project" value="InterPro"/>
</dbReference>